<accession>A0ACB6FDV9</accession>
<keyword evidence="2" id="KW-1185">Reference proteome</keyword>
<protein>
    <submittedName>
        <fullName evidence="1">Uncharacterized protein</fullName>
    </submittedName>
</protein>
<comment type="caution">
    <text evidence="1">The sequence shown here is derived from an EMBL/GenBank/DDBJ whole genome shotgun (WGS) entry which is preliminary data.</text>
</comment>
<organism evidence="1 2">
    <name type="scientific">Alternaria gaisen</name>
    <dbReference type="NCBI Taxonomy" id="167740"/>
    <lineage>
        <taxon>Eukaryota</taxon>
        <taxon>Fungi</taxon>
        <taxon>Dikarya</taxon>
        <taxon>Ascomycota</taxon>
        <taxon>Pezizomycotina</taxon>
        <taxon>Dothideomycetes</taxon>
        <taxon>Pleosporomycetidae</taxon>
        <taxon>Pleosporales</taxon>
        <taxon>Pleosporineae</taxon>
        <taxon>Pleosporaceae</taxon>
        <taxon>Alternaria</taxon>
        <taxon>Alternaria sect. Alternaria</taxon>
    </lineage>
</organism>
<dbReference type="EMBL" id="PDWZ02000009">
    <property type="protein sequence ID" value="KAB2102535.1"/>
    <property type="molecule type" value="Genomic_DNA"/>
</dbReference>
<reference evidence="1 2" key="1">
    <citation type="journal article" date="2019" name="bioRxiv">
        <title>Genomics, evolutionary history and diagnostics of the Alternaria alternata species group including apple and Asian pear pathotypes.</title>
        <authorList>
            <person name="Armitage A.D."/>
            <person name="Cockerton H.M."/>
            <person name="Sreenivasaprasad S."/>
            <person name="Woodhall J.W."/>
            <person name="Lane C.R."/>
            <person name="Harrison R.J."/>
            <person name="Clarkson J.P."/>
        </authorList>
    </citation>
    <scope>NUCLEOTIDE SEQUENCE [LARGE SCALE GENOMIC DNA]</scope>
    <source>
        <strain evidence="1 2">FERA 650</strain>
    </source>
</reference>
<sequence>MNRKKRAKDVELDDATTAAIARLNALSFEAADPLSPPAHFLEYIKPGHFMKGRPNEYVPENEDHETSDEEQESLSDEDLDDLDEVVDQNWLELGDNDRVHISVYLGQEWVEAIEALDAIEPVEIPGLRPTPHPWQKKGAAQGHWLCEQPDFKIFFCGDEMGLGKTLMAVMMIKLAQPKPGFCIVVAPKTVGQQWQDECVGAFEQQEALRVIRVVNRNMSAHELYARRPDVIIVSYEFVEATHRRMQAAHADDPARRSTSLFHTDFWDLQSYPIKRLILDEAHRINNTKSKRYMSVRAIPAKATIMLSGTFPHNKWNGWGGPVSFAKNQPLTDISSFNRVFGSWDYENRLEPEPVLPRIKLLQRYLMRFTVARPADVLKLPGINHYKSTFKLNSDDEASSEDHFIKYVQAQQYEKDGHVKKLKEKMRKKGKKSGKVRGIEGHDSGKKEDSLKVLIHAIRSQQASIHALLLDTRFQTRKNASGFVLEDCELESDEESEDGYVPSSSDDSDSSSSNQSDDEDQDQGKATTMPILSQSDMDALHATLTGDNSELERDSRKRWLNHIASDPEVVFKSARLTRVLDLYEQLRRDHPDRKIVISSQYLRFLDMIKSGLRQVHGIDGFEYNGVIADAVRQKNLETFRDSGTSCSQPLYLSGKAGGEGINIPEASILIQTEVWWNRNAELQLYSRLLRQGQQHKVIIIRLQGRDLSIDDVIIQIQSKKKTVNTVLMRPLVRPHNVPPQIPEMLYQAPYLTSYDEET</sequence>
<name>A0ACB6FDV9_9PLEO</name>
<dbReference type="Proteomes" id="UP000293547">
    <property type="component" value="Unassembled WGS sequence"/>
</dbReference>
<proteinExistence type="predicted"/>
<evidence type="ECO:0000313" key="1">
    <source>
        <dbReference type="EMBL" id="KAB2102535.1"/>
    </source>
</evidence>
<gene>
    <name evidence="1" type="ORF">AG0111_0g8694</name>
</gene>
<evidence type="ECO:0000313" key="2">
    <source>
        <dbReference type="Proteomes" id="UP000293547"/>
    </source>
</evidence>